<feature type="non-terminal residue" evidence="2">
    <location>
        <position position="1"/>
    </location>
</feature>
<reference evidence="2" key="1">
    <citation type="journal article" date="2014" name="Front. Microbiol.">
        <title>High frequency of phylogenetically diverse reductive dehalogenase-homologous genes in deep subseafloor sedimentary metagenomes.</title>
        <authorList>
            <person name="Kawai M."/>
            <person name="Futagami T."/>
            <person name="Toyoda A."/>
            <person name="Takaki Y."/>
            <person name="Nishi S."/>
            <person name="Hori S."/>
            <person name="Arai W."/>
            <person name="Tsubouchi T."/>
            <person name="Morono Y."/>
            <person name="Uchiyama I."/>
            <person name="Ito T."/>
            <person name="Fujiyama A."/>
            <person name="Inagaki F."/>
            <person name="Takami H."/>
        </authorList>
    </citation>
    <scope>NUCLEOTIDE SEQUENCE</scope>
    <source>
        <strain evidence="2">Expedition CK06-06</strain>
    </source>
</reference>
<keyword evidence="1" id="KW-0472">Membrane</keyword>
<name>X1HM08_9ZZZZ</name>
<gene>
    <name evidence="2" type="ORF">S03H2_17364</name>
</gene>
<evidence type="ECO:0000313" key="2">
    <source>
        <dbReference type="EMBL" id="GAH46348.1"/>
    </source>
</evidence>
<accession>X1HM08</accession>
<dbReference type="EMBL" id="BARU01008949">
    <property type="protein sequence ID" value="GAH46348.1"/>
    <property type="molecule type" value="Genomic_DNA"/>
</dbReference>
<keyword evidence="1" id="KW-0812">Transmembrane</keyword>
<evidence type="ECO:0000256" key="1">
    <source>
        <dbReference type="SAM" id="Phobius"/>
    </source>
</evidence>
<feature type="transmembrane region" description="Helical" evidence="1">
    <location>
        <begin position="17"/>
        <end position="38"/>
    </location>
</feature>
<proteinExistence type="predicted"/>
<dbReference type="AlphaFoldDB" id="X1HM08"/>
<evidence type="ECO:0008006" key="3">
    <source>
        <dbReference type="Google" id="ProtNLM"/>
    </source>
</evidence>
<comment type="caution">
    <text evidence="2">The sequence shown here is derived from an EMBL/GenBank/DDBJ whole genome shotgun (WGS) entry which is preliminary data.</text>
</comment>
<protein>
    <recommendedName>
        <fullName evidence="3">ABC3 transporter permease protein domain-containing protein</fullName>
    </recommendedName>
</protein>
<sequence length="56" mass="6060">IHFSFGRMKNILLETSIAPSELISVSLIVIFIAVISSLQPALKASGMQPVDALRHV</sequence>
<organism evidence="2">
    <name type="scientific">marine sediment metagenome</name>
    <dbReference type="NCBI Taxonomy" id="412755"/>
    <lineage>
        <taxon>unclassified sequences</taxon>
        <taxon>metagenomes</taxon>
        <taxon>ecological metagenomes</taxon>
    </lineage>
</organism>
<keyword evidence="1" id="KW-1133">Transmembrane helix</keyword>